<dbReference type="AlphaFoldDB" id="A0A537LPA9"/>
<comment type="caution">
    <text evidence="4">The sequence shown here is derived from an EMBL/GenBank/DDBJ whole genome shotgun (WGS) entry which is preliminary data.</text>
</comment>
<dbReference type="SUPFAM" id="SSF88713">
    <property type="entry name" value="Glycoside hydrolase/deacetylase"/>
    <property type="match status" value="1"/>
</dbReference>
<proteinExistence type="predicted"/>
<dbReference type="InterPro" id="IPR002509">
    <property type="entry name" value="NODB_dom"/>
</dbReference>
<dbReference type="InterPro" id="IPR011330">
    <property type="entry name" value="Glyco_hydro/deAcase_b/a-brl"/>
</dbReference>
<organism evidence="4 5">
    <name type="scientific">Candidatus Segetimicrobium genomatis</name>
    <dbReference type="NCBI Taxonomy" id="2569760"/>
    <lineage>
        <taxon>Bacteria</taxon>
        <taxon>Bacillati</taxon>
        <taxon>Candidatus Sysuimicrobiota</taxon>
        <taxon>Candidatus Sysuimicrobiia</taxon>
        <taxon>Candidatus Sysuimicrobiales</taxon>
        <taxon>Candidatus Segetimicrobiaceae</taxon>
        <taxon>Candidatus Segetimicrobium</taxon>
    </lineage>
</organism>
<dbReference type="GO" id="GO:0016810">
    <property type="term" value="F:hydrolase activity, acting on carbon-nitrogen (but not peptide) bonds"/>
    <property type="evidence" value="ECO:0007669"/>
    <property type="project" value="InterPro"/>
</dbReference>
<name>A0A537LPA9_9BACT</name>
<gene>
    <name evidence="4" type="ORF">E6G98_08525</name>
</gene>
<dbReference type="InterPro" id="IPR050248">
    <property type="entry name" value="Polysacc_deacetylase_ArnD"/>
</dbReference>
<dbReference type="EMBL" id="VBAI01000143">
    <property type="protein sequence ID" value="TMJ09848.1"/>
    <property type="molecule type" value="Genomic_DNA"/>
</dbReference>
<dbReference type="PANTHER" id="PTHR10587:SF133">
    <property type="entry name" value="CHITIN DEACETYLASE 1-RELATED"/>
    <property type="match status" value="1"/>
</dbReference>
<evidence type="ECO:0000313" key="4">
    <source>
        <dbReference type="EMBL" id="TMJ09848.1"/>
    </source>
</evidence>
<keyword evidence="2" id="KW-0378">Hydrolase</keyword>
<dbReference type="Pfam" id="PF01522">
    <property type="entry name" value="Polysacc_deac_1"/>
    <property type="match status" value="1"/>
</dbReference>
<dbReference type="PROSITE" id="PS51677">
    <property type="entry name" value="NODB"/>
    <property type="match status" value="1"/>
</dbReference>
<accession>A0A537LPA9</accession>
<dbReference type="Proteomes" id="UP000315217">
    <property type="component" value="Unassembled WGS sequence"/>
</dbReference>
<evidence type="ECO:0000256" key="2">
    <source>
        <dbReference type="ARBA" id="ARBA00022801"/>
    </source>
</evidence>
<dbReference type="Gene3D" id="3.20.20.370">
    <property type="entry name" value="Glycoside hydrolase/deacetylase"/>
    <property type="match status" value="1"/>
</dbReference>
<keyword evidence="1" id="KW-0479">Metal-binding</keyword>
<evidence type="ECO:0000256" key="1">
    <source>
        <dbReference type="ARBA" id="ARBA00022723"/>
    </source>
</evidence>
<dbReference type="CDD" id="cd10917">
    <property type="entry name" value="CE4_NodB_like_6s_7s"/>
    <property type="match status" value="1"/>
</dbReference>
<evidence type="ECO:0000259" key="3">
    <source>
        <dbReference type="PROSITE" id="PS51677"/>
    </source>
</evidence>
<sequence>MTMQIALTFDAEHPDRPHCPPGVVDQIIAALGKAKVRATFFLQGRWVEAYPHVTQEIGRGAHRIGNHSFYHARLTLLSDEGLIRDIEAAEQVIKTATGEDPKPWFRCPWGDYGNDSRILQMLTDLGYRHVGWHVQADEWEIARTPRQIADALVSGALAAGESAIILLHTWPASVPAALPVIIHRLQDAGGEFVTLDDLRPSAFQGYLPAVGRAEQGRVI</sequence>
<dbReference type="GO" id="GO:0016020">
    <property type="term" value="C:membrane"/>
    <property type="evidence" value="ECO:0007669"/>
    <property type="project" value="TreeGrafter"/>
</dbReference>
<dbReference type="GO" id="GO:0005975">
    <property type="term" value="P:carbohydrate metabolic process"/>
    <property type="evidence" value="ECO:0007669"/>
    <property type="project" value="InterPro"/>
</dbReference>
<protein>
    <submittedName>
        <fullName evidence="4">Polysaccharide deacetylase family protein</fullName>
    </submittedName>
</protein>
<dbReference type="PANTHER" id="PTHR10587">
    <property type="entry name" value="GLYCOSYL TRANSFERASE-RELATED"/>
    <property type="match status" value="1"/>
</dbReference>
<reference evidence="4 5" key="1">
    <citation type="journal article" date="2019" name="Nat. Microbiol.">
        <title>Mediterranean grassland soil C-N compound turnover is dependent on rainfall and depth, and is mediated by genomically divergent microorganisms.</title>
        <authorList>
            <person name="Diamond S."/>
            <person name="Andeer P.F."/>
            <person name="Li Z."/>
            <person name="Crits-Christoph A."/>
            <person name="Burstein D."/>
            <person name="Anantharaman K."/>
            <person name="Lane K.R."/>
            <person name="Thomas B.C."/>
            <person name="Pan C."/>
            <person name="Northen T.R."/>
            <person name="Banfield J.F."/>
        </authorList>
    </citation>
    <scope>NUCLEOTIDE SEQUENCE [LARGE SCALE GENOMIC DNA]</scope>
    <source>
        <strain evidence="4">NP_1</strain>
    </source>
</reference>
<feature type="domain" description="NodB homology" evidence="3">
    <location>
        <begin position="3"/>
        <end position="193"/>
    </location>
</feature>
<dbReference type="GO" id="GO:0046872">
    <property type="term" value="F:metal ion binding"/>
    <property type="evidence" value="ECO:0007669"/>
    <property type="project" value="UniProtKB-KW"/>
</dbReference>
<evidence type="ECO:0000313" key="5">
    <source>
        <dbReference type="Proteomes" id="UP000315217"/>
    </source>
</evidence>